<dbReference type="SUPFAM" id="SSF51695">
    <property type="entry name" value="PLC-like phosphodiesterases"/>
    <property type="match status" value="1"/>
</dbReference>
<reference evidence="3" key="1">
    <citation type="journal article" date="2019" name="Int. J. Syst. Evol. Microbiol.">
        <title>The Global Catalogue of Microorganisms (GCM) 10K type strain sequencing project: providing services to taxonomists for standard genome sequencing and annotation.</title>
        <authorList>
            <consortium name="The Broad Institute Genomics Platform"/>
            <consortium name="The Broad Institute Genome Sequencing Center for Infectious Disease"/>
            <person name="Wu L."/>
            <person name="Ma J."/>
        </authorList>
    </citation>
    <scope>NUCLEOTIDE SEQUENCE [LARGE SCALE GENOMIC DNA]</scope>
    <source>
        <strain evidence="3">KCTC 23701</strain>
    </source>
</reference>
<dbReference type="EMBL" id="BMYO01000003">
    <property type="protein sequence ID" value="GHD61134.1"/>
    <property type="molecule type" value="Genomic_DNA"/>
</dbReference>
<feature type="domain" description="GP-PDE" evidence="1">
    <location>
        <begin position="1"/>
        <end position="219"/>
    </location>
</feature>
<dbReference type="InterPro" id="IPR017946">
    <property type="entry name" value="PLC-like_Pdiesterase_TIM-brl"/>
</dbReference>
<dbReference type="Pfam" id="PF03009">
    <property type="entry name" value="GDPD"/>
    <property type="match status" value="1"/>
</dbReference>
<proteinExistence type="predicted"/>
<evidence type="ECO:0000313" key="3">
    <source>
        <dbReference type="Proteomes" id="UP000604737"/>
    </source>
</evidence>
<dbReference type="PANTHER" id="PTHR46211:SF1">
    <property type="entry name" value="GLYCEROPHOSPHODIESTER PHOSPHODIESTERASE, CYTOPLASMIC"/>
    <property type="match status" value="1"/>
</dbReference>
<dbReference type="RefSeq" id="WP_189459638.1">
    <property type="nucleotide sequence ID" value="NZ_BMYO01000003.1"/>
</dbReference>
<dbReference type="PANTHER" id="PTHR46211">
    <property type="entry name" value="GLYCEROPHOSPHORYL DIESTER PHOSPHODIESTERASE"/>
    <property type="match status" value="1"/>
</dbReference>
<keyword evidence="3" id="KW-1185">Reference proteome</keyword>
<dbReference type="PROSITE" id="PS51704">
    <property type="entry name" value="GP_PDE"/>
    <property type="match status" value="1"/>
</dbReference>
<dbReference type="CDD" id="cd08556">
    <property type="entry name" value="GDPD"/>
    <property type="match status" value="1"/>
</dbReference>
<evidence type="ECO:0000313" key="2">
    <source>
        <dbReference type="EMBL" id="GHD61134.1"/>
    </source>
</evidence>
<name>A0ABQ3H0D7_9NEIS</name>
<organism evidence="2 3">
    <name type="scientific">Jeongeupia chitinilytica</name>
    <dbReference type="NCBI Taxonomy" id="1041641"/>
    <lineage>
        <taxon>Bacteria</taxon>
        <taxon>Pseudomonadati</taxon>
        <taxon>Pseudomonadota</taxon>
        <taxon>Betaproteobacteria</taxon>
        <taxon>Neisseriales</taxon>
        <taxon>Chitinibacteraceae</taxon>
        <taxon>Jeongeupia</taxon>
    </lineage>
</organism>
<dbReference type="Gene3D" id="3.20.20.190">
    <property type="entry name" value="Phosphatidylinositol (PI) phosphodiesterase"/>
    <property type="match status" value="1"/>
</dbReference>
<protein>
    <submittedName>
        <fullName evidence="2">Glycerophosphoryl diester phosphodiesterase</fullName>
    </submittedName>
</protein>
<dbReference type="InterPro" id="IPR030395">
    <property type="entry name" value="GP_PDE_dom"/>
</dbReference>
<sequence length="224" mass="24420">MQLIAHRGLARTVPENTLAAFAAALSSGFDGLETDIRLCADGEAVLCHDRVTPNGTPVALLSRKALSQQLGYLVPTLAEALDTFPDALWNLEIKSPDVVKTAFEIIAASRRSHRILLSSFRHDIVLAAAELLQVDCALLVAHHPASLAGLLQQALPHERLRGIVWDFEIVDAPLLEQVAELGFRSYVYGAHTLYEHAFCRDYQVSGIITDHPEFVGLTPAPALQ</sequence>
<comment type="caution">
    <text evidence="2">The sequence shown here is derived from an EMBL/GenBank/DDBJ whole genome shotgun (WGS) entry which is preliminary data.</text>
</comment>
<dbReference type="Proteomes" id="UP000604737">
    <property type="component" value="Unassembled WGS sequence"/>
</dbReference>
<accession>A0ABQ3H0D7</accession>
<gene>
    <name evidence="2" type="ORF">GCM10007350_15330</name>
</gene>
<evidence type="ECO:0000259" key="1">
    <source>
        <dbReference type="PROSITE" id="PS51704"/>
    </source>
</evidence>